<protein>
    <recommendedName>
        <fullName evidence="2">ABM domain-containing protein</fullName>
    </recommendedName>
</protein>
<gene>
    <name evidence="3" type="ORF">M427DRAFT_59635</name>
</gene>
<evidence type="ECO:0000259" key="2">
    <source>
        <dbReference type="PROSITE" id="PS51725"/>
    </source>
</evidence>
<keyword evidence="4" id="KW-1185">Reference proteome</keyword>
<dbReference type="InterPro" id="IPR050744">
    <property type="entry name" value="AI-2_Isomerase_LsrG"/>
</dbReference>
<dbReference type="PANTHER" id="PTHR33336:SF3">
    <property type="entry name" value="ABM DOMAIN-CONTAINING PROTEIN"/>
    <property type="match status" value="1"/>
</dbReference>
<evidence type="ECO:0000313" key="4">
    <source>
        <dbReference type="Proteomes" id="UP000070544"/>
    </source>
</evidence>
<accession>A0A139A6N1</accession>
<dbReference type="InterPro" id="IPR007138">
    <property type="entry name" value="ABM_dom"/>
</dbReference>
<dbReference type="PROSITE" id="PS51725">
    <property type="entry name" value="ABM"/>
    <property type="match status" value="1"/>
</dbReference>
<dbReference type="Proteomes" id="UP000070544">
    <property type="component" value="Unassembled WGS sequence"/>
</dbReference>
<evidence type="ECO:0000256" key="1">
    <source>
        <dbReference type="SAM" id="Coils"/>
    </source>
</evidence>
<feature type="domain" description="ABM" evidence="2">
    <location>
        <begin position="4"/>
        <end position="95"/>
    </location>
</feature>
<keyword evidence="1" id="KW-0175">Coiled coil</keyword>
<dbReference type="PANTHER" id="PTHR33336">
    <property type="entry name" value="QUINOL MONOOXYGENASE YGIN-RELATED"/>
    <property type="match status" value="1"/>
</dbReference>
<dbReference type="AlphaFoldDB" id="A0A139A6N1"/>
<proteinExistence type="predicted"/>
<dbReference type="OrthoDB" id="10018681at2759"/>
<dbReference type="EMBL" id="KQ965789">
    <property type="protein sequence ID" value="KXS12298.1"/>
    <property type="molecule type" value="Genomic_DNA"/>
</dbReference>
<reference evidence="3 4" key="1">
    <citation type="journal article" date="2015" name="Genome Biol. Evol.">
        <title>Phylogenomic analyses indicate that early fungi evolved digesting cell walls of algal ancestors of land plants.</title>
        <authorList>
            <person name="Chang Y."/>
            <person name="Wang S."/>
            <person name="Sekimoto S."/>
            <person name="Aerts A.L."/>
            <person name="Choi C."/>
            <person name="Clum A."/>
            <person name="LaButti K.M."/>
            <person name="Lindquist E.A."/>
            <person name="Yee Ngan C."/>
            <person name="Ohm R.A."/>
            <person name="Salamov A.A."/>
            <person name="Grigoriev I.V."/>
            <person name="Spatafora J.W."/>
            <person name="Berbee M.L."/>
        </authorList>
    </citation>
    <scope>NUCLEOTIDE SEQUENCE [LARGE SCALE GENOMIC DNA]</scope>
    <source>
        <strain evidence="3 4">JEL478</strain>
    </source>
</reference>
<dbReference type="Pfam" id="PF03992">
    <property type="entry name" value="ABM"/>
    <property type="match status" value="1"/>
</dbReference>
<dbReference type="Gene3D" id="3.30.70.100">
    <property type="match status" value="1"/>
</dbReference>
<name>A0A139A6N1_GONPJ</name>
<evidence type="ECO:0000313" key="3">
    <source>
        <dbReference type="EMBL" id="KXS12298.1"/>
    </source>
</evidence>
<feature type="coiled-coil region" evidence="1">
    <location>
        <begin position="8"/>
        <end position="35"/>
    </location>
</feature>
<organism evidence="3 4">
    <name type="scientific">Gonapodya prolifera (strain JEL478)</name>
    <name type="common">Monoblepharis prolifera</name>
    <dbReference type="NCBI Taxonomy" id="1344416"/>
    <lineage>
        <taxon>Eukaryota</taxon>
        <taxon>Fungi</taxon>
        <taxon>Fungi incertae sedis</taxon>
        <taxon>Chytridiomycota</taxon>
        <taxon>Chytridiomycota incertae sedis</taxon>
        <taxon>Monoblepharidomycetes</taxon>
        <taxon>Monoblepharidales</taxon>
        <taxon>Gonapodyaceae</taxon>
        <taxon>Gonapodya</taxon>
    </lineage>
</organism>
<dbReference type="SUPFAM" id="SSF54909">
    <property type="entry name" value="Dimeric alpha+beta barrel"/>
    <property type="match status" value="1"/>
</dbReference>
<dbReference type="GO" id="GO:0003824">
    <property type="term" value="F:catalytic activity"/>
    <property type="evidence" value="ECO:0007669"/>
    <property type="project" value="TreeGrafter"/>
</dbReference>
<sequence>MAPVRVVAHLTANNAEDAEKLLANLQEVIPKVLAEEGCLEYQLTRDLSSPTHFVFIETWESAAHLAAHAAAPHMTESGKQRQGWIKERAVHRLEVLGGK</sequence>
<dbReference type="InterPro" id="IPR011008">
    <property type="entry name" value="Dimeric_a/b-barrel"/>
</dbReference>